<dbReference type="EMBL" id="CAAALY010101962">
    <property type="protein sequence ID" value="VEL29306.1"/>
    <property type="molecule type" value="Genomic_DNA"/>
</dbReference>
<gene>
    <name evidence="2" type="ORF">PXEA_LOCUS22746</name>
</gene>
<organism evidence="2 3">
    <name type="scientific">Protopolystoma xenopodis</name>
    <dbReference type="NCBI Taxonomy" id="117903"/>
    <lineage>
        <taxon>Eukaryota</taxon>
        <taxon>Metazoa</taxon>
        <taxon>Spiralia</taxon>
        <taxon>Lophotrochozoa</taxon>
        <taxon>Platyhelminthes</taxon>
        <taxon>Monogenea</taxon>
        <taxon>Polyopisthocotylea</taxon>
        <taxon>Polystomatidea</taxon>
        <taxon>Polystomatidae</taxon>
        <taxon>Protopolystoma</taxon>
    </lineage>
</organism>
<comment type="caution">
    <text evidence="2">The sequence shown here is derived from an EMBL/GenBank/DDBJ whole genome shotgun (WGS) entry which is preliminary data.</text>
</comment>
<evidence type="ECO:0000256" key="1">
    <source>
        <dbReference type="SAM" id="MobiDB-lite"/>
    </source>
</evidence>
<sequence>MTPPTLYKPEGNGANMHFSRPNPSSIFPPSSILSSSCSSLLVPVASQYRGKTPEASGPLTMGCLLDLSKGHQEPELCDVLPRRNLLRPVLRSPNPSAACGRPR</sequence>
<dbReference type="AlphaFoldDB" id="A0A3S5BLN4"/>
<protein>
    <submittedName>
        <fullName evidence="2">Uncharacterized protein</fullName>
    </submittedName>
</protein>
<keyword evidence="3" id="KW-1185">Reference proteome</keyword>
<evidence type="ECO:0000313" key="2">
    <source>
        <dbReference type="EMBL" id="VEL29306.1"/>
    </source>
</evidence>
<accession>A0A3S5BLN4</accession>
<feature type="region of interest" description="Disordered" evidence="1">
    <location>
        <begin position="1"/>
        <end position="22"/>
    </location>
</feature>
<dbReference type="Proteomes" id="UP000784294">
    <property type="component" value="Unassembled WGS sequence"/>
</dbReference>
<name>A0A3S5BLN4_9PLAT</name>
<proteinExistence type="predicted"/>
<evidence type="ECO:0000313" key="3">
    <source>
        <dbReference type="Proteomes" id="UP000784294"/>
    </source>
</evidence>
<reference evidence="2" key="1">
    <citation type="submission" date="2018-11" db="EMBL/GenBank/DDBJ databases">
        <authorList>
            <consortium name="Pathogen Informatics"/>
        </authorList>
    </citation>
    <scope>NUCLEOTIDE SEQUENCE</scope>
</reference>